<dbReference type="VEuPathDB" id="FungiDB:H257_07051"/>
<evidence type="ECO:0000259" key="2">
    <source>
        <dbReference type="Pfam" id="PF05970"/>
    </source>
</evidence>
<keyword evidence="1" id="KW-0067">ATP-binding</keyword>
<feature type="domain" description="DNA helicase Pif1-like 2B" evidence="3">
    <location>
        <begin position="384"/>
        <end position="422"/>
    </location>
</feature>
<evidence type="ECO:0000256" key="1">
    <source>
        <dbReference type="RuleBase" id="RU363044"/>
    </source>
</evidence>
<keyword evidence="1" id="KW-0234">DNA repair</keyword>
<dbReference type="GO" id="GO:0016787">
    <property type="term" value="F:hydrolase activity"/>
    <property type="evidence" value="ECO:0007669"/>
    <property type="project" value="UniProtKB-KW"/>
</dbReference>
<evidence type="ECO:0000259" key="3">
    <source>
        <dbReference type="Pfam" id="PF21530"/>
    </source>
</evidence>
<keyword evidence="1" id="KW-0233">DNA recombination</keyword>
<keyword evidence="1" id="KW-0547">Nucleotide-binding</keyword>
<comment type="caution">
    <text evidence="4">The sequence shown here is derived from an EMBL/GenBank/DDBJ whole genome shotgun (WGS) entry which is preliminary data.</text>
</comment>
<dbReference type="GO" id="GO:0000723">
    <property type="term" value="P:telomere maintenance"/>
    <property type="evidence" value="ECO:0007669"/>
    <property type="project" value="InterPro"/>
</dbReference>
<keyword evidence="1" id="KW-0347">Helicase</keyword>
<dbReference type="PANTHER" id="PTHR10492:SF57">
    <property type="entry name" value="ATP-DEPENDENT DNA HELICASE"/>
    <property type="match status" value="1"/>
</dbReference>
<keyword evidence="1" id="KW-0227">DNA damage</keyword>
<dbReference type="GO" id="GO:0005524">
    <property type="term" value="F:ATP binding"/>
    <property type="evidence" value="ECO:0007669"/>
    <property type="project" value="UniProtKB-KW"/>
</dbReference>
<gene>
    <name evidence="4" type="ORF">AaE_009353</name>
</gene>
<proteinExistence type="inferred from homology"/>
<feature type="domain" description="DNA helicase Pif1-like DEAD-box helicase" evidence="2">
    <location>
        <begin position="59"/>
        <end position="279"/>
    </location>
</feature>
<sequence length="424" mass="47136">MGSSLQSFVDANKLPPIPDTFVGEVVLDPNPFVADEMRFLAREKTKLDAIRGRLHSGTHEHKSFFDRVMVALERPEEGRLFFLEGEGGSGKTYISQIILAEVRLRGEIALAVASSGLAALLLMGGRTAHNRFGIPTNQPASSTMSCTYNVRSNQCALLKKAVLIIWDEISMMHRYYIEAVDRMLQDIMQNDRPFGGKVVIFSGDYKQLLPVLQHKTLLDAVHATLPFSRQLWPLIENNKIKLTINMRLRSRGLSDQDKHDVASFARFILSIGHGTAPTVQGRVRLPDSISTLYDGPHSVRELIQTIYGRLNDPLGYRLWTTRQKQDFFAERAILAPKNADIARLNSTILSMIPGEAVIYRSADSVVEDGTVLEAEHTALNFPVEFLNTVDVSGFPKHELCLKVGAPVMLLRNLSTATGLCNGKP</sequence>
<name>A0A6A5A3G4_APHAT</name>
<dbReference type="Gene3D" id="3.40.50.300">
    <property type="entry name" value="P-loop containing nucleotide triphosphate hydrolases"/>
    <property type="match status" value="1"/>
</dbReference>
<comment type="catalytic activity">
    <reaction evidence="1">
        <text>ATP + H2O = ADP + phosphate + H(+)</text>
        <dbReference type="Rhea" id="RHEA:13065"/>
        <dbReference type="ChEBI" id="CHEBI:15377"/>
        <dbReference type="ChEBI" id="CHEBI:15378"/>
        <dbReference type="ChEBI" id="CHEBI:30616"/>
        <dbReference type="ChEBI" id="CHEBI:43474"/>
        <dbReference type="ChEBI" id="CHEBI:456216"/>
        <dbReference type="EC" id="5.6.2.3"/>
    </reaction>
</comment>
<dbReference type="GO" id="GO:0006281">
    <property type="term" value="P:DNA repair"/>
    <property type="evidence" value="ECO:0007669"/>
    <property type="project" value="UniProtKB-KW"/>
</dbReference>
<keyword evidence="1" id="KW-0378">Hydrolase</keyword>
<dbReference type="GO" id="GO:0006310">
    <property type="term" value="P:DNA recombination"/>
    <property type="evidence" value="ECO:0007669"/>
    <property type="project" value="UniProtKB-KW"/>
</dbReference>
<dbReference type="EMBL" id="VJMI01015333">
    <property type="protein sequence ID" value="KAF0729730.1"/>
    <property type="molecule type" value="Genomic_DNA"/>
</dbReference>
<protein>
    <recommendedName>
        <fullName evidence="1">ATP-dependent DNA helicase</fullName>
        <ecNumber evidence="1">5.6.2.3</ecNumber>
    </recommendedName>
</protein>
<dbReference type="PANTHER" id="PTHR10492">
    <property type="match status" value="1"/>
</dbReference>
<dbReference type="EC" id="5.6.2.3" evidence="1"/>
<dbReference type="AlphaFoldDB" id="A0A6A5A3G4"/>
<evidence type="ECO:0000313" key="5">
    <source>
        <dbReference type="Proteomes" id="UP000469452"/>
    </source>
</evidence>
<dbReference type="Pfam" id="PF05970">
    <property type="entry name" value="PIF1"/>
    <property type="match status" value="1"/>
</dbReference>
<accession>A0A6A5A3G4</accession>
<dbReference type="InterPro" id="IPR010285">
    <property type="entry name" value="DNA_helicase_pif1-like_DEAD"/>
</dbReference>
<evidence type="ECO:0000313" key="4">
    <source>
        <dbReference type="EMBL" id="KAF0729730.1"/>
    </source>
</evidence>
<dbReference type="GO" id="GO:0043139">
    <property type="term" value="F:5'-3' DNA helicase activity"/>
    <property type="evidence" value="ECO:0007669"/>
    <property type="project" value="UniProtKB-EC"/>
</dbReference>
<comment type="cofactor">
    <cofactor evidence="1">
        <name>Mg(2+)</name>
        <dbReference type="ChEBI" id="CHEBI:18420"/>
    </cofactor>
</comment>
<organism evidence="4 5">
    <name type="scientific">Aphanomyces astaci</name>
    <name type="common">Crayfish plague agent</name>
    <dbReference type="NCBI Taxonomy" id="112090"/>
    <lineage>
        <taxon>Eukaryota</taxon>
        <taxon>Sar</taxon>
        <taxon>Stramenopiles</taxon>
        <taxon>Oomycota</taxon>
        <taxon>Saprolegniomycetes</taxon>
        <taxon>Saprolegniales</taxon>
        <taxon>Verrucalvaceae</taxon>
        <taxon>Aphanomyces</taxon>
    </lineage>
</organism>
<reference evidence="4 5" key="1">
    <citation type="submission" date="2019-06" db="EMBL/GenBank/DDBJ databases">
        <title>Genomics analysis of Aphanomyces spp. identifies a new class of oomycete effector associated with host adaptation.</title>
        <authorList>
            <person name="Gaulin E."/>
        </authorList>
    </citation>
    <scope>NUCLEOTIDE SEQUENCE [LARGE SCALE GENOMIC DNA]</scope>
    <source>
        <strain evidence="4 5">E</strain>
    </source>
</reference>
<comment type="similarity">
    <text evidence="1">Belongs to the helicase family.</text>
</comment>
<dbReference type="Pfam" id="PF21530">
    <property type="entry name" value="Pif1_2B_dom"/>
    <property type="match status" value="1"/>
</dbReference>
<dbReference type="InterPro" id="IPR027417">
    <property type="entry name" value="P-loop_NTPase"/>
</dbReference>
<dbReference type="Proteomes" id="UP000469452">
    <property type="component" value="Unassembled WGS sequence"/>
</dbReference>
<dbReference type="SUPFAM" id="SSF52540">
    <property type="entry name" value="P-loop containing nucleoside triphosphate hydrolases"/>
    <property type="match status" value="2"/>
</dbReference>
<dbReference type="InterPro" id="IPR049163">
    <property type="entry name" value="Pif1-like_2B_dom"/>
</dbReference>